<keyword evidence="4 5" id="KW-0472">Membrane</keyword>
<evidence type="ECO:0000313" key="7">
    <source>
        <dbReference type="Proteomes" id="UP000690515"/>
    </source>
</evidence>
<name>A0ABS5ZHQ4_9GAMM</name>
<evidence type="ECO:0000256" key="4">
    <source>
        <dbReference type="ARBA" id="ARBA00023136"/>
    </source>
</evidence>
<dbReference type="SUPFAM" id="SSF144091">
    <property type="entry name" value="Rhomboid-like"/>
    <property type="match status" value="1"/>
</dbReference>
<keyword evidence="3 5" id="KW-1133">Transmembrane helix</keyword>
<organism evidence="6 7">
    <name type="scientific">Zooshikella harenae</name>
    <dbReference type="NCBI Taxonomy" id="2827238"/>
    <lineage>
        <taxon>Bacteria</taxon>
        <taxon>Pseudomonadati</taxon>
        <taxon>Pseudomonadota</taxon>
        <taxon>Gammaproteobacteria</taxon>
        <taxon>Oceanospirillales</taxon>
        <taxon>Zooshikellaceae</taxon>
        <taxon>Zooshikella</taxon>
    </lineage>
</organism>
<feature type="transmembrane region" description="Helical" evidence="5">
    <location>
        <begin position="23"/>
        <end position="47"/>
    </location>
</feature>
<evidence type="ECO:0000256" key="5">
    <source>
        <dbReference type="SAM" id="Phobius"/>
    </source>
</evidence>
<evidence type="ECO:0000313" key="6">
    <source>
        <dbReference type="EMBL" id="MBU2712785.1"/>
    </source>
</evidence>
<dbReference type="InterPro" id="IPR008523">
    <property type="entry name" value="DUF805"/>
</dbReference>
<dbReference type="EMBL" id="JAGSOY010000048">
    <property type="protein sequence ID" value="MBU2712785.1"/>
    <property type="molecule type" value="Genomic_DNA"/>
</dbReference>
<dbReference type="PANTHER" id="PTHR34980:SF2">
    <property type="entry name" value="INNER MEMBRANE PROTEIN YHAH-RELATED"/>
    <property type="match status" value="1"/>
</dbReference>
<gene>
    <name evidence="6" type="ORF">KCG35_17085</name>
</gene>
<feature type="transmembrane region" description="Helical" evidence="5">
    <location>
        <begin position="84"/>
        <end position="105"/>
    </location>
</feature>
<feature type="transmembrane region" description="Helical" evidence="5">
    <location>
        <begin position="53"/>
        <end position="72"/>
    </location>
</feature>
<keyword evidence="2 5" id="KW-0812">Transmembrane</keyword>
<accession>A0ABS5ZHQ4</accession>
<dbReference type="Proteomes" id="UP000690515">
    <property type="component" value="Unassembled WGS sequence"/>
</dbReference>
<sequence length="123" mass="13750">MNWYLEVLKKYAVFEGRARRKEYWLFFLFTTIISIILGVLDNVFGLISADAGVGLLGGIYSLAVFIPGLAVTVRRLHDTDRSGWWILISLLPLIGIIVLLVFMFLDSTPGENNFGANPKDSVV</sequence>
<keyword evidence="7" id="KW-1185">Reference proteome</keyword>
<reference evidence="6 7" key="1">
    <citation type="submission" date="2021-04" db="EMBL/GenBank/DDBJ databases">
        <authorList>
            <person name="Pira H."/>
            <person name="Risdian C."/>
            <person name="Wink J."/>
        </authorList>
    </citation>
    <scope>NUCLEOTIDE SEQUENCE [LARGE SCALE GENOMIC DNA]</scope>
    <source>
        <strain evidence="6 7">WH53</strain>
    </source>
</reference>
<comment type="caution">
    <text evidence="6">The sequence shown here is derived from an EMBL/GenBank/DDBJ whole genome shotgun (WGS) entry which is preliminary data.</text>
</comment>
<evidence type="ECO:0000256" key="1">
    <source>
        <dbReference type="ARBA" id="ARBA00004141"/>
    </source>
</evidence>
<dbReference type="Pfam" id="PF05656">
    <property type="entry name" value="DUF805"/>
    <property type="match status" value="1"/>
</dbReference>
<proteinExistence type="predicted"/>
<evidence type="ECO:0000256" key="3">
    <source>
        <dbReference type="ARBA" id="ARBA00022989"/>
    </source>
</evidence>
<protein>
    <submittedName>
        <fullName evidence="6">DUF805 domain-containing protein</fullName>
    </submittedName>
</protein>
<dbReference type="InterPro" id="IPR035952">
    <property type="entry name" value="Rhomboid-like_sf"/>
</dbReference>
<comment type="subcellular location">
    <subcellularLocation>
        <location evidence="1">Membrane</location>
        <topology evidence="1">Multi-pass membrane protein</topology>
    </subcellularLocation>
</comment>
<dbReference type="PANTHER" id="PTHR34980">
    <property type="entry name" value="INNER MEMBRANE PROTEIN-RELATED-RELATED"/>
    <property type="match status" value="1"/>
</dbReference>
<evidence type="ECO:0000256" key="2">
    <source>
        <dbReference type="ARBA" id="ARBA00022692"/>
    </source>
</evidence>
<dbReference type="RefSeq" id="WP_215821011.1">
    <property type="nucleotide sequence ID" value="NZ_JAGSOY010000048.1"/>
</dbReference>